<evidence type="ECO:0000313" key="3">
    <source>
        <dbReference type="Proteomes" id="UP001056855"/>
    </source>
</evidence>
<sequence length="174" mass="19134">MGYVGGLQPYKGLADLATALESADADCDLIVAGDGPERTHLEQIFGETATFLGSVPYEQIPSLYHEFDAFVLPSHTEGLPRVILEAQATATPVVATRVGGVPEIVQDGETGLLCDSHRPDQLTTAIDRLATNERDRERLGENGRTAVEEGFSWDELYDRYERALRQVIGWSDER</sequence>
<dbReference type="RefSeq" id="WP_254159721.1">
    <property type="nucleotide sequence ID" value="NZ_CP100355.1"/>
</dbReference>
<proteinExistence type="predicted"/>
<dbReference type="SUPFAM" id="SSF53756">
    <property type="entry name" value="UDP-Glycosyltransferase/glycogen phosphorylase"/>
    <property type="match status" value="1"/>
</dbReference>
<dbReference type="Pfam" id="PF00534">
    <property type="entry name" value="Glycos_transf_1"/>
    <property type="match status" value="1"/>
</dbReference>
<dbReference type="Gene3D" id="3.40.50.2000">
    <property type="entry name" value="Glycogen Phosphorylase B"/>
    <property type="match status" value="2"/>
</dbReference>
<dbReference type="InterPro" id="IPR001296">
    <property type="entry name" value="Glyco_trans_1"/>
</dbReference>
<dbReference type="EMBL" id="CP100355">
    <property type="protein sequence ID" value="UTF54980.1"/>
    <property type="molecule type" value="Genomic_DNA"/>
</dbReference>
<reference evidence="2" key="1">
    <citation type="submission" date="2022-06" db="EMBL/GenBank/DDBJ databases">
        <title>Diverse halophilic archaea isolated from saline environments.</title>
        <authorList>
            <person name="Cui H.-L."/>
        </authorList>
    </citation>
    <scope>NUCLEOTIDE SEQUENCE</scope>
    <source>
        <strain evidence="2">WLHS1</strain>
    </source>
</reference>
<dbReference type="Proteomes" id="UP001056855">
    <property type="component" value="Chromosome"/>
</dbReference>
<protein>
    <submittedName>
        <fullName evidence="2">Glycosyltransferase family 4 protein</fullName>
    </submittedName>
</protein>
<evidence type="ECO:0000259" key="1">
    <source>
        <dbReference type="Pfam" id="PF00534"/>
    </source>
</evidence>
<dbReference type="InterPro" id="IPR050194">
    <property type="entry name" value="Glycosyltransferase_grp1"/>
</dbReference>
<dbReference type="KEGG" id="sawl:NGM29_06930"/>
<dbReference type="PANTHER" id="PTHR45947:SF3">
    <property type="entry name" value="SULFOQUINOVOSYL TRANSFERASE SQD2"/>
    <property type="match status" value="1"/>
</dbReference>
<dbReference type="GeneID" id="73289766"/>
<dbReference type="AlphaFoldDB" id="A0A9E7NDI5"/>
<dbReference type="CDD" id="cd03801">
    <property type="entry name" value="GT4_PimA-like"/>
    <property type="match status" value="1"/>
</dbReference>
<name>A0A9E7NDI5_9EURY</name>
<dbReference type="PANTHER" id="PTHR45947">
    <property type="entry name" value="SULFOQUINOVOSYL TRANSFERASE SQD2"/>
    <property type="match status" value="1"/>
</dbReference>
<gene>
    <name evidence="2" type="ORF">NGM29_06930</name>
</gene>
<evidence type="ECO:0000313" key="2">
    <source>
        <dbReference type="EMBL" id="UTF54980.1"/>
    </source>
</evidence>
<dbReference type="GO" id="GO:0016757">
    <property type="term" value="F:glycosyltransferase activity"/>
    <property type="evidence" value="ECO:0007669"/>
    <property type="project" value="InterPro"/>
</dbReference>
<accession>A0A9E7NDI5</accession>
<organism evidence="2 3">
    <name type="scientific">Natronosalvus rutilus</name>
    <dbReference type="NCBI Taxonomy" id="2953753"/>
    <lineage>
        <taxon>Archaea</taxon>
        <taxon>Methanobacteriati</taxon>
        <taxon>Methanobacteriota</taxon>
        <taxon>Stenosarchaea group</taxon>
        <taxon>Halobacteria</taxon>
        <taxon>Halobacteriales</taxon>
        <taxon>Natrialbaceae</taxon>
        <taxon>Natronosalvus</taxon>
    </lineage>
</organism>
<feature type="domain" description="Glycosyl transferase family 1" evidence="1">
    <location>
        <begin position="3"/>
        <end position="144"/>
    </location>
</feature>
<keyword evidence="3" id="KW-1185">Reference proteome</keyword>